<feature type="non-terminal residue" evidence="1">
    <location>
        <position position="1"/>
    </location>
</feature>
<reference evidence="1" key="1">
    <citation type="journal article" date="2019" name="Sci. Rep.">
        <title>Draft genome of Tanacetum cinerariifolium, the natural source of mosquito coil.</title>
        <authorList>
            <person name="Yamashiro T."/>
            <person name="Shiraishi A."/>
            <person name="Satake H."/>
            <person name="Nakayama K."/>
        </authorList>
    </citation>
    <scope>NUCLEOTIDE SEQUENCE</scope>
</reference>
<protein>
    <submittedName>
        <fullName evidence="1">Uncharacterized protein</fullName>
    </submittedName>
</protein>
<sequence length="113" mass="11786">DSVTGPNLRAIRAPPMFVISSESSHHSGTNVMEAEVDSLIRSSVPIMTTVTTITSTVDPASFAKKKLVKPSLFCADSSSASGTDPITGVFSDLTGSDFLVGAIRTVIDPDTDL</sequence>
<proteinExistence type="predicted"/>
<dbReference type="AlphaFoldDB" id="A0A699WNG6"/>
<dbReference type="EMBL" id="BKCJ011736572">
    <property type="protein sequence ID" value="GFD49145.1"/>
    <property type="molecule type" value="Genomic_DNA"/>
</dbReference>
<evidence type="ECO:0000313" key="1">
    <source>
        <dbReference type="EMBL" id="GFD49145.1"/>
    </source>
</evidence>
<accession>A0A699WNG6</accession>
<comment type="caution">
    <text evidence="1">The sequence shown here is derived from an EMBL/GenBank/DDBJ whole genome shotgun (WGS) entry which is preliminary data.</text>
</comment>
<organism evidence="1">
    <name type="scientific">Tanacetum cinerariifolium</name>
    <name type="common">Dalmatian daisy</name>
    <name type="synonym">Chrysanthemum cinerariifolium</name>
    <dbReference type="NCBI Taxonomy" id="118510"/>
    <lineage>
        <taxon>Eukaryota</taxon>
        <taxon>Viridiplantae</taxon>
        <taxon>Streptophyta</taxon>
        <taxon>Embryophyta</taxon>
        <taxon>Tracheophyta</taxon>
        <taxon>Spermatophyta</taxon>
        <taxon>Magnoliopsida</taxon>
        <taxon>eudicotyledons</taxon>
        <taxon>Gunneridae</taxon>
        <taxon>Pentapetalae</taxon>
        <taxon>asterids</taxon>
        <taxon>campanulids</taxon>
        <taxon>Asterales</taxon>
        <taxon>Asteraceae</taxon>
        <taxon>Asteroideae</taxon>
        <taxon>Anthemideae</taxon>
        <taxon>Anthemidinae</taxon>
        <taxon>Tanacetum</taxon>
    </lineage>
</organism>
<name>A0A699WNG6_TANCI</name>
<gene>
    <name evidence="1" type="ORF">Tci_921114</name>
</gene>